<feature type="coiled-coil region" evidence="2">
    <location>
        <begin position="89"/>
        <end position="116"/>
    </location>
</feature>
<dbReference type="KEGG" id="chx:102171493"/>
<gene>
    <name evidence="3" type="primary">LOC102171493</name>
</gene>
<dbReference type="GO" id="GO:0006869">
    <property type="term" value="P:lipid transport"/>
    <property type="evidence" value="ECO:0007669"/>
    <property type="project" value="InterPro"/>
</dbReference>
<comment type="similarity">
    <text evidence="1">Belongs to the apolipoprotein L family.</text>
</comment>
<proteinExistence type="inferred from homology"/>
<dbReference type="Proteomes" id="UP000291000">
    <property type="component" value="Chromosome 5"/>
</dbReference>
<dbReference type="STRING" id="9925.ENSCHIP00000021421"/>
<organism evidence="3 4">
    <name type="scientific">Capra hircus</name>
    <name type="common">Goat</name>
    <dbReference type="NCBI Taxonomy" id="9925"/>
    <lineage>
        <taxon>Eukaryota</taxon>
        <taxon>Metazoa</taxon>
        <taxon>Chordata</taxon>
        <taxon>Craniata</taxon>
        <taxon>Vertebrata</taxon>
        <taxon>Euteleostomi</taxon>
        <taxon>Mammalia</taxon>
        <taxon>Eutheria</taxon>
        <taxon>Laurasiatheria</taxon>
        <taxon>Artiodactyla</taxon>
        <taxon>Ruminantia</taxon>
        <taxon>Pecora</taxon>
        <taxon>Bovidae</taxon>
        <taxon>Caprinae</taxon>
        <taxon>Capra</taxon>
    </lineage>
</organism>
<reference evidence="3 4" key="1">
    <citation type="submission" date="2016-04" db="EMBL/GenBank/DDBJ databases">
        <title>Polished mammalian reference genomes with single-molecule sequencing and chromosome conformation capture applied to the Capra hircus genome.</title>
        <authorList>
            <person name="Bickhart D.M."/>
            <person name="Koren S."/>
            <person name="Rosen B."/>
            <person name="Hastie A."/>
            <person name="Liachko I."/>
            <person name="Sullivan S.T."/>
            <person name="Burton J."/>
            <person name="Sayre B.L."/>
            <person name="Huson H.J."/>
            <person name="Lee J."/>
            <person name="Lam E."/>
            <person name="Kelley C.M."/>
            <person name="Hutchison J.L."/>
            <person name="Zhou Y."/>
            <person name="Sun J."/>
            <person name="Crisa A."/>
            <person name="Schwartz J.C."/>
            <person name="Hammond J.A."/>
            <person name="Schroeder S.G."/>
            <person name="Liu G.E."/>
            <person name="Dunham M."/>
            <person name="Shendure J."/>
            <person name="Sonstegard T.S."/>
            <person name="Phillippy A.M."/>
            <person name="Van Tassell C.P."/>
            <person name="Smith T.P."/>
        </authorList>
    </citation>
    <scope>NUCLEOTIDE SEQUENCE [LARGE SCALE GENOMIC DNA]</scope>
</reference>
<dbReference type="GO" id="GO:0042157">
    <property type="term" value="P:lipoprotein metabolic process"/>
    <property type="evidence" value="ECO:0007669"/>
    <property type="project" value="InterPro"/>
</dbReference>
<dbReference type="OMA" id="ELTCRIT"/>
<dbReference type="GO" id="GO:0016020">
    <property type="term" value="C:membrane"/>
    <property type="evidence" value="ECO:0007669"/>
    <property type="project" value="TreeGrafter"/>
</dbReference>
<dbReference type="PANTHER" id="PTHR14096">
    <property type="entry name" value="APOLIPOPROTEIN L"/>
    <property type="match status" value="1"/>
</dbReference>
<evidence type="ECO:0000313" key="3">
    <source>
        <dbReference type="Ensembl" id="ENSCHIP00000021421.1"/>
    </source>
</evidence>
<dbReference type="GO" id="GO:0005576">
    <property type="term" value="C:extracellular region"/>
    <property type="evidence" value="ECO:0007669"/>
    <property type="project" value="InterPro"/>
</dbReference>
<dbReference type="RefSeq" id="XP_017903765.1">
    <property type="nucleotide sequence ID" value="XM_018048276.1"/>
</dbReference>
<evidence type="ECO:0000256" key="2">
    <source>
        <dbReference type="SAM" id="Coils"/>
    </source>
</evidence>
<dbReference type="GO" id="GO:0008289">
    <property type="term" value="F:lipid binding"/>
    <property type="evidence" value="ECO:0007669"/>
    <property type="project" value="InterPro"/>
</dbReference>
<accession>A0A452FB59</accession>
<dbReference type="AlphaFoldDB" id="A0A452FB59"/>
<name>A0A452FB59_CAPHI</name>
<dbReference type="PANTHER" id="PTHR14096:SF27">
    <property type="entry name" value="APOLIPOPROTEIN L2"/>
    <property type="match status" value="1"/>
</dbReference>
<dbReference type="GeneID" id="102171493"/>
<keyword evidence="2" id="KW-0175">Coiled coil</keyword>
<dbReference type="OrthoDB" id="6363454at2759"/>
<protein>
    <recommendedName>
        <fullName evidence="5">Apolipoprotein L3</fullName>
    </recommendedName>
</protein>
<evidence type="ECO:0008006" key="5">
    <source>
        <dbReference type="Google" id="ProtNLM"/>
    </source>
</evidence>
<evidence type="ECO:0000313" key="4">
    <source>
        <dbReference type="Proteomes" id="UP000291000"/>
    </source>
</evidence>
<dbReference type="EMBL" id="LWLT01000005">
    <property type="status" value="NOT_ANNOTATED_CDS"/>
    <property type="molecule type" value="Genomic_DNA"/>
</dbReference>
<dbReference type="InterPro" id="IPR008405">
    <property type="entry name" value="ApoL"/>
</dbReference>
<dbReference type="Pfam" id="PF05461">
    <property type="entry name" value="ApoL"/>
    <property type="match status" value="1"/>
</dbReference>
<reference evidence="3" key="2">
    <citation type="submission" date="2025-08" db="UniProtKB">
        <authorList>
            <consortium name="Ensembl"/>
        </authorList>
    </citation>
    <scope>IDENTIFICATION</scope>
</reference>
<keyword evidence="4" id="KW-1185">Reference proteome</keyword>
<reference evidence="3" key="3">
    <citation type="submission" date="2025-09" db="UniProtKB">
        <authorList>
            <consortium name="Ensembl"/>
        </authorList>
    </citation>
    <scope>IDENTIFICATION</scope>
</reference>
<dbReference type="GeneTree" id="ENSGT01030000234599"/>
<dbReference type="Ensembl" id="ENSCHIT00000029266.1">
    <property type="protein sequence ID" value="ENSCHIP00000021421.1"/>
    <property type="gene ID" value="ENSCHIG00000019750.1"/>
</dbReference>
<dbReference type="Bgee" id="ENSCHIG00000019750">
    <property type="expression patterns" value="Expressed in thymus and 4 other cell types or tissues"/>
</dbReference>
<sequence length="312" mass="34260">MSSEDPKDCSESQSFYKDVLEYFQKNMSLEELLSLLTEDEPWENLVTEANLSREGADGLSEYLIKQLTILSGKDQDRSQKYHQEKERFLKEFPQVKQELKENIKKLRELADKVDKVHRDCTIANVVASSTGIVSGALSILGVVLAPCTAGLSLGLSAAGLGLGTAASVTSFSTMLVESINTSSAENQASSLNTAKTKYAKLPKKIKDFGKDIQVIREARFKSELVVTGQTYIVTGQVKSHFTGPALAGSRAVRIGSGVLSGLLMALDVYNLVKNARDLQEGAKTASAENMRQKARELEKKLEKLTWIYESLQ</sequence>
<evidence type="ECO:0000256" key="1">
    <source>
        <dbReference type="ARBA" id="ARBA00010090"/>
    </source>
</evidence>